<evidence type="ECO:0000256" key="1">
    <source>
        <dbReference type="ARBA" id="ARBA00023054"/>
    </source>
</evidence>
<gene>
    <name evidence="5" type="ORF">BLGHR1_16094</name>
</gene>
<dbReference type="Pfam" id="PF06428">
    <property type="entry name" value="Sec2p"/>
    <property type="match status" value="1"/>
</dbReference>
<dbReference type="EMBL" id="UNSH01000074">
    <property type="protein sequence ID" value="SZF05293.1"/>
    <property type="molecule type" value="Genomic_DNA"/>
</dbReference>
<dbReference type="GO" id="GO:0006887">
    <property type="term" value="P:exocytosis"/>
    <property type="evidence" value="ECO:0007669"/>
    <property type="project" value="TreeGrafter"/>
</dbReference>
<accession>A0A383UY55</accession>
<feature type="region of interest" description="Disordered" evidence="3">
    <location>
        <begin position="1"/>
        <end position="50"/>
    </location>
</feature>
<dbReference type="AlphaFoldDB" id="A0A383UY55"/>
<proteinExistence type="predicted"/>
<dbReference type="PANTHER" id="PTHR14430:SF0">
    <property type="entry name" value="SEC2P DOMAIN-CONTAINING PROTEIN"/>
    <property type="match status" value="1"/>
</dbReference>
<dbReference type="Pfam" id="PF25555">
    <property type="entry name" value="RAB3A-like_C"/>
    <property type="match status" value="1"/>
</dbReference>
<dbReference type="Gene3D" id="6.10.140.910">
    <property type="match status" value="1"/>
</dbReference>
<evidence type="ECO:0000259" key="4">
    <source>
        <dbReference type="Pfam" id="PF06428"/>
    </source>
</evidence>
<evidence type="ECO:0000256" key="3">
    <source>
        <dbReference type="SAM" id="MobiDB-lite"/>
    </source>
</evidence>
<dbReference type="GO" id="GO:0070319">
    <property type="term" value="C:Golgi to plasma membrane transport vesicle"/>
    <property type="evidence" value="ECO:0007669"/>
    <property type="project" value="TreeGrafter"/>
</dbReference>
<dbReference type="SUPFAM" id="SSF144284">
    <property type="entry name" value="Sec2 N-terminal region"/>
    <property type="match status" value="1"/>
</dbReference>
<feature type="coiled-coil region" evidence="2">
    <location>
        <begin position="134"/>
        <end position="251"/>
    </location>
</feature>
<protein>
    <recommendedName>
        <fullName evidence="4">GDP/GTP exchange factor Sec2 N-terminal domain-containing protein</fullName>
    </recommendedName>
</protein>
<dbReference type="VEuPathDB" id="FungiDB:BLGHR1_16094"/>
<name>A0A383UY55_BLUHO</name>
<evidence type="ECO:0000313" key="6">
    <source>
        <dbReference type="Proteomes" id="UP000275772"/>
    </source>
</evidence>
<feature type="compositionally biased region" description="Polar residues" evidence="3">
    <location>
        <begin position="12"/>
        <end position="38"/>
    </location>
</feature>
<dbReference type="GO" id="GO:0051286">
    <property type="term" value="C:cell tip"/>
    <property type="evidence" value="ECO:0007669"/>
    <property type="project" value="TreeGrafter"/>
</dbReference>
<organism evidence="5 6">
    <name type="scientific">Blumeria hordei</name>
    <name type="common">Barley powdery mildew</name>
    <name type="synonym">Blumeria graminis f. sp. hordei</name>
    <dbReference type="NCBI Taxonomy" id="2867405"/>
    <lineage>
        <taxon>Eukaryota</taxon>
        <taxon>Fungi</taxon>
        <taxon>Dikarya</taxon>
        <taxon>Ascomycota</taxon>
        <taxon>Pezizomycotina</taxon>
        <taxon>Leotiomycetes</taxon>
        <taxon>Erysiphales</taxon>
        <taxon>Erysiphaceae</taxon>
        <taxon>Blumeria</taxon>
    </lineage>
</organism>
<evidence type="ECO:0000313" key="5">
    <source>
        <dbReference type="EMBL" id="SZF05293.1"/>
    </source>
</evidence>
<reference evidence="5 6" key="1">
    <citation type="submission" date="2017-11" db="EMBL/GenBank/DDBJ databases">
        <authorList>
            <person name="Kracher B."/>
        </authorList>
    </citation>
    <scope>NUCLEOTIDE SEQUENCE [LARGE SCALE GENOMIC DNA]</scope>
    <source>
        <strain evidence="5 6">RACE1</strain>
    </source>
</reference>
<evidence type="ECO:0000256" key="2">
    <source>
        <dbReference type="SAM" id="Coils"/>
    </source>
</evidence>
<dbReference type="InterPro" id="IPR040351">
    <property type="entry name" value="RAB3IL/RAB3IP/Sec2"/>
</dbReference>
<keyword evidence="1 2" id="KW-0175">Coiled coil</keyword>
<dbReference type="InterPro" id="IPR009449">
    <property type="entry name" value="Sec2_N"/>
</dbReference>
<dbReference type="CDD" id="cd21044">
    <property type="entry name" value="Rab11BD_RAB3IP_like"/>
    <property type="match status" value="1"/>
</dbReference>
<dbReference type="Proteomes" id="UP000275772">
    <property type="component" value="Unassembled WGS sequence"/>
</dbReference>
<dbReference type="PANTHER" id="PTHR14430">
    <property type="entry name" value="RABIN3-RELATED"/>
    <property type="match status" value="1"/>
</dbReference>
<sequence length="675" mass="75329">MSDPTLSEWAHHSQTNSEWPVTHLRSQSLNTSSIVKSSSRPRKPIIKSTSLSSLPTMIGLTTTPKRHLPSLFSSLRNEDGTLSTLPDPRSKATPLADECFIPNVHHPDLNDEVATLSNKLIHAINHQTNLDDTLSATRHELELARDKIKQLERENRMHNDLVSRGFLVRKSAMDSTQAKLAANVSEERKKRAEIEREKKNMEVELETLTTALFEEANKMVITARAEAQKELEIAQRKNEQLKTQLADTESLLVSHQYQLAGLKQVMEQMSDVNDDHTNSTSPSSPAFTKSYCKTYSTEDMEMTPVSSVQELVTPTYPTSFTHLIQTVLRTDLPAYDEFTALIKTTKKLNTGNRISSGSYSGTESSINLGNHSGLVLTATANSPRPSPSIYTTSPATPITPMSSTNSSLNQNIGSSSSLKDSKFYKRILTEDIEPTLRLDSAPGLSWLARRTVLNSVCEGTLVVEPIPTPIDSSSRVCALCGESRKDPEYTRTHRFRTNSSENAQSYLLCKYCLGRIRSTCDLLGFLRILKDGYWRCDDEESERAAWDESIRLREQMFWCRVGGGVVPVMNHQQEFMKSPGITNSQIKDHEKDEYSVGLAVSSENLSLEMSASSASSCIQSCKNSFSEPEENTEGQEAVRQSAQLAISLKPISSGWKREKSLRSNVEHDSRQFEVI</sequence>
<dbReference type="GO" id="GO:0005085">
    <property type="term" value="F:guanyl-nucleotide exchange factor activity"/>
    <property type="evidence" value="ECO:0007669"/>
    <property type="project" value="InterPro"/>
</dbReference>
<feature type="domain" description="GDP/GTP exchange factor Sec2 N-terminal" evidence="4">
    <location>
        <begin position="127"/>
        <end position="270"/>
    </location>
</feature>